<evidence type="ECO:0000256" key="3">
    <source>
        <dbReference type="ARBA" id="ARBA00008417"/>
    </source>
</evidence>
<dbReference type="PIRSF" id="PIRSF006603">
    <property type="entry name" value="DinF"/>
    <property type="match status" value="1"/>
</dbReference>
<feature type="transmembrane region" description="Helical" evidence="15">
    <location>
        <begin position="286"/>
        <end position="311"/>
    </location>
</feature>
<dbReference type="AlphaFoldDB" id="A0A0D1A0P5"/>
<dbReference type="InterPro" id="IPR048279">
    <property type="entry name" value="MdtK-like"/>
</dbReference>
<protein>
    <recommendedName>
        <fullName evidence="5">Multidrug export protein MepA</fullName>
    </recommendedName>
    <alternativeName>
        <fullName evidence="14">Multidrug-efflux transporter</fullName>
    </alternativeName>
    <alternativeName>
        <fullName evidence="4">Probable multidrug resistance protein NorM</fullName>
    </alternativeName>
</protein>
<dbReference type="CDD" id="cd13143">
    <property type="entry name" value="MATE_MepA_like"/>
    <property type="match status" value="1"/>
</dbReference>
<evidence type="ECO:0000256" key="13">
    <source>
        <dbReference type="ARBA" id="ARBA00023251"/>
    </source>
</evidence>
<keyword evidence="13" id="KW-0046">Antibiotic resistance</keyword>
<evidence type="ECO:0000256" key="2">
    <source>
        <dbReference type="ARBA" id="ARBA00004651"/>
    </source>
</evidence>
<dbReference type="GO" id="GO:0005886">
    <property type="term" value="C:plasma membrane"/>
    <property type="evidence" value="ECO:0007669"/>
    <property type="project" value="UniProtKB-SubCell"/>
</dbReference>
<dbReference type="RefSeq" id="WP_003484609.1">
    <property type="nucleotide sequence ID" value="NZ_JXSU01000007.1"/>
</dbReference>
<evidence type="ECO:0000256" key="10">
    <source>
        <dbReference type="ARBA" id="ARBA00022989"/>
    </source>
</evidence>
<evidence type="ECO:0000256" key="4">
    <source>
        <dbReference type="ARBA" id="ARBA00020268"/>
    </source>
</evidence>
<dbReference type="InterPro" id="IPR050222">
    <property type="entry name" value="MATE_MdtK"/>
</dbReference>
<keyword evidence="8" id="KW-1003">Cell membrane</keyword>
<organism evidence="16 17">
    <name type="scientific">Clostridium botulinum B2 450</name>
    <dbReference type="NCBI Taxonomy" id="1379739"/>
    <lineage>
        <taxon>Bacteria</taxon>
        <taxon>Bacillati</taxon>
        <taxon>Bacillota</taxon>
        <taxon>Clostridia</taxon>
        <taxon>Eubacteriales</taxon>
        <taxon>Clostridiaceae</taxon>
        <taxon>Clostridium</taxon>
    </lineage>
</organism>
<feature type="transmembrane region" description="Helical" evidence="15">
    <location>
        <begin position="201"/>
        <end position="223"/>
    </location>
</feature>
<keyword evidence="7" id="KW-0050">Antiport</keyword>
<dbReference type="GO" id="GO:0015297">
    <property type="term" value="F:antiporter activity"/>
    <property type="evidence" value="ECO:0007669"/>
    <property type="project" value="UniProtKB-KW"/>
</dbReference>
<feature type="transmembrane region" description="Helical" evidence="15">
    <location>
        <begin position="55"/>
        <end position="79"/>
    </location>
</feature>
<keyword evidence="10 15" id="KW-1133">Transmembrane helix</keyword>
<dbReference type="OrthoDB" id="9811110at2"/>
<comment type="function">
    <text evidence="1">Multidrug efflux pump.</text>
</comment>
<dbReference type="PATRIC" id="fig|1379739.3.peg.2925"/>
<comment type="subcellular location">
    <subcellularLocation>
        <location evidence="2">Cell membrane</location>
        <topology evidence="2">Multi-pass membrane protein</topology>
    </subcellularLocation>
</comment>
<feature type="transmembrane region" description="Helical" evidence="15">
    <location>
        <begin position="427"/>
        <end position="443"/>
    </location>
</feature>
<feature type="transmembrane region" description="Helical" evidence="15">
    <location>
        <begin position="100"/>
        <end position="123"/>
    </location>
</feature>
<dbReference type="EMBL" id="JXSU01000007">
    <property type="protein sequence ID" value="KIS24393.1"/>
    <property type="molecule type" value="Genomic_DNA"/>
</dbReference>
<keyword evidence="6" id="KW-0813">Transport</keyword>
<comment type="similarity">
    <text evidence="3">Belongs to the multi antimicrobial extrusion (MATE) (TC 2.A.66.1) family. MepA subfamily.</text>
</comment>
<dbReference type="GO" id="GO:0042910">
    <property type="term" value="F:xenobiotic transmembrane transporter activity"/>
    <property type="evidence" value="ECO:0007669"/>
    <property type="project" value="InterPro"/>
</dbReference>
<keyword evidence="9 15" id="KW-0812">Transmembrane</keyword>
<evidence type="ECO:0000313" key="17">
    <source>
        <dbReference type="Proteomes" id="UP000032250"/>
    </source>
</evidence>
<evidence type="ECO:0000256" key="15">
    <source>
        <dbReference type="SAM" id="Phobius"/>
    </source>
</evidence>
<evidence type="ECO:0000256" key="5">
    <source>
        <dbReference type="ARBA" id="ARBA00022106"/>
    </source>
</evidence>
<evidence type="ECO:0000256" key="12">
    <source>
        <dbReference type="ARBA" id="ARBA00023136"/>
    </source>
</evidence>
<dbReference type="Pfam" id="PF01554">
    <property type="entry name" value="MatE"/>
    <property type="match status" value="2"/>
</dbReference>
<evidence type="ECO:0000256" key="14">
    <source>
        <dbReference type="ARBA" id="ARBA00031636"/>
    </source>
</evidence>
<dbReference type="PANTHER" id="PTHR43298:SF2">
    <property type="entry name" value="FMN_FAD EXPORTER YEEO-RELATED"/>
    <property type="match status" value="1"/>
</dbReference>
<evidence type="ECO:0000256" key="6">
    <source>
        <dbReference type="ARBA" id="ARBA00022448"/>
    </source>
</evidence>
<evidence type="ECO:0000256" key="9">
    <source>
        <dbReference type="ARBA" id="ARBA00022692"/>
    </source>
</evidence>
<evidence type="ECO:0000256" key="7">
    <source>
        <dbReference type="ARBA" id="ARBA00022449"/>
    </source>
</evidence>
<dbReference type="GO" id="GO:0006811">
    <property type="term" value="P:monoatomic ion transport"/>
    <property type="evidence" value="ECO:0007669"/>
    <property type="project" value="UniProtKB-KW"/>
</dbReference>
<comment type="caution">
    <text evidence="16">The sequence shown here is derived from an EMBL/GenBank/DDBJ whole genome shotgun (WGS) entry which is preliminary data.</text>
</comment>
<keyword evidence="11" id="KW-0406">Ion transport</keyword>
<name>A0A0D1A0P5_CLOBO</name>
<evidence type="ECO:0000256" key="8">
    <source>
        <dbReference type="ARBA" id="ARBA00022475"/>
    </source>
</evidence>
<sequence length="449" mass="49963">MTKNIEEKQEKFEKLTKTPIPKLILKMAIPSTMAMLIGIAYSLADTYFISKIDTISTASVGLAFSFMSVTQAFGLLYGHGSGNYMSRMESKKNRTESSKMAIDGLVISFLTGTIIMIFGELYLNELALFLGATNSLLFSTKEYLLILLIGTPFMISALTMNNQFRLQGNPSLGAAAIASGAVINCILDPIFIFYFNLGIKGAAYATIIGEIISFIILIIVSGMRENIKFNLKNFSINKKILSELYGGGIPNFTREIFIGISLMLLNNELKIFGEEYIASFTIVNRLVLAGTYLMVGLGHGFQPVCIFNYGAKLYERVEKALKFTLRSAIIFMAFISIIFLMYSENMVMLFRNDNEIINIGSQVLSIQSITLPLIGYITITGMFLQSTHKFKEATLITSSRQGYIYIPLILIMSKMLGIKGILYVQPLSDFITFVISVVLVAKYKKELKC</sequence>
<evidence type="ECO:0000256" key="11">
    <source>
        <dbReference type="ARBA" id="ARBA00023065"/>
    </source>
</evidence>
<feature type="transmembrane region" description="Helical" evidence="15">
    <location>
        <begin position="323"/>
        <end position="343"/>
    </location>
</feature>
<dbReference type="HOGENOM" id="CLU_012893_0_1_9"/>
<feature type="transmembrane region" description="Helical" evidence="15">
    <location>
        <begin position="23"/>
        <end position="43"/>
    </location>
</feature>
<dbReference type="NCBIfam" id="TIGR00797">
    <property type="entry name" value="matE"/>
    <property type="match status" value="1"/>
</dbReference>
<dbReference type="PANTHER" id="PTHR43298">
    <property type="entry name" value="MULTIDRUG RESISTANCE PROTEIN NORM-RELATED"/>
    <property type="match status" value="1"/>
</dbReference>
<dbReference type="InterPro" id="IPR002528">
    <property type="entry name" value="MATE_fam"/>
</dbReference>
<dbReference type="Proteomes" id="UP000032250">
    <property type="component" value="Unassembled WGS sequence"/>
</dbReference>
<reference evidence="16 17" key="1">
    <citation type="submission" date="2014-06" db="EMBL/GenBank/DDBJ databases">
        <title>Genome characterization of distinct group I Clostridium botulinum lineages.</title>
        <authorList>
            <person name="Giordani F."/>
            <person name="Anselmo A."/>
            <person name="Fillo S."/>
            <person name="Palozzi A.M."/>
            <person name="Fortunato A."/>
            <person name="Gentile B."/>
            <person name="Ciammaruconi A."/>
            <person name="Anniballi F."/>
            <person name="De Medici D."/>
            <person name="Lista F."/>
        </authorList>
    </citation>
    <scope>NUCLEOTIDE SEQUENCE [LARGE SCALE GENOMIC DNA]</scope>
    <source>
        <strain evidence="16 17">B2 450</strain>
    </source>
</reference>
<feature type="transmembrane region" description="Helical" evidence="15">
    <location>
        <begin position="143"/>
        <end position="160"/>
    </location>
</feature>
<dbReference type="GO" id="GO:0046677">
    <property type="term" value="P:response to antibiotic"/>
    <property type="evidence" value="ECO:0007669"/>
    <property type="project" value="UniProtKB-KW"/>
</dbReference>
<dbReference type="InterPro" id="IPR045070">
    <property type="entry name" value="MATE_MepA-like"/>
</dbReference>
<evidence type="ECO:0000313" key="16">
    <source>
        <dbReference type="EMBL" id="KIS24393.1"/>
    </source>
</evidence>
<gene>
    <name evidence="16" type="ORF">N495_12700</name>
</gene>
<feature type="transmembrane region" description="Helical" evidence="15">
    <location>
        <begin position="172"/>
        <end position="195"/>
    </location>
</feature>
<proteinExistence type="inferred from homology"/>
<evidence type="ECO:0000256" key="1">
    <source>
        <dbReference type="ARBA" id="ARBA00003408"/>
    </source>
</evidence>
<accession>A0A0D1A0P5</accession>
<feature type="transmembrane region" description="Helical" evidence="15">
    <location>
        <begin position="363"/>
        <end position="384"/>
    </location>
</feature>
<keyword evidence="12 15" id="KW-0472">Membrane</keyword>